<proteinExistence type="predicted"/>
<feature type="transmembrane region" description="Helical" evidence="3">
    <location>
        <begin position="92"/>
        <end position="115"/>
    </location>
</feature>
<protein>
    <submittedName>
        <fullName evidence="5">DgyrCDS265</fullName>
    </submittedName>
</protein>
<keyword evidence="1" id="KW-0813">Transport</keyword>
<evidence type="ECO:0000313" key="5">
    <source>
        <dbReference type="EMBL" id="CAD5110903.1"/>
    </source>
</evidence>
<feature type="transmembrane region" description="Helical" evidence="3">
    <location>
        <begin position="881"/>
        <end position="902"/>
    </location>
</feature>
<dbReference type="EMBL" id="CAJFCJ010000001">
    <property type="protein sequence ID" value="CAD5110903.1"/>
    <property type="molecule type" value="Genomic_DNA"/>
</dbReference>
<dbReference type="PROSITE" id="PS50893">
    <property type="entry name" value="ABC_TRANSPORTER_2"/>
    <property type="match status" value="2"/>
</dbReference>
<dbReference type="PANTHER" id="PTHR19229:SF36">
    <property type="entry name" value="ATP-BINDING CASSETTE SUB-FAMILY A MEMBER 2"/>
    <property type="match status" value="1"/>
</dbReference>
<dbReference type="OrthoDB" id="10255969at2759"/>
<feature type="transmembrane region" description="Helical" evidence="3">
    <location>
        <begin position="908"/>
        <end position="930"/>
    </location>
</feature>
<keyword evidence="3" id="KW-0472">Membrane</keyword>
<dbReference type="InterPro" id="IPR003439">
    <property type="entry name" value="ABC_transporter-like_ATP-bd"/>
</dbReference>
<dbReference type="GO" id="GO:0005319">
    <property type="term" value="F:lipid transporter activity"/>
    <property type="evidence" value="ECO:0007669"/>
    <property type="project" value="TreeGrafter"/>
</dbReference>
<dbReference type="PANTHER" id="PTHR19229">
    <property type="entry name" value="ATP-BINDING CASSETTE TRANSPORTER SUBFAMILY A ABCA"/>
    <property type="match status" value="1"/>
</dbReference>
<evidence type="ECO:0000313" key="6">
    <source>
        <dbReference type="Proteomes" id="UP000549394"/>
    </source>
</evidence>
<keyword evidence="3" id="KW-0812">Transmembrane</keyword>
<keyword evidence="2" id="KW-0677">Repeat</keyword>
<gene>
    <name evidence="5" type="ORF">DGYR_LOCUS259</name>
</gene>
<evidence type="ECO:0000256" key="2">
    <source>
        <dbReference type="ARBA" id="ARBA00022737"/>
    </source>
</evidence>
<dbReference type="GO" id="GO:0140359">
    <property type="term" value="F:ABC-type transporter activity"/>
    <property type="evidence" value="ECO:0007669"/>
    <property type="project" value="InterPro"/>
</dbReference>
<feature type="transmembrane region" description="Helical" evidence="3">
    <location>
        <begin position="58"/>
        <end position="76"/>
    </location>
</feature>
<dbReference type="InterPro" id="IPR026082">
    <property type="entry name" value="ABCA"/>
</dbReference>
<dbReference type="GO" id="GO:0016887">
    <property type="term" value="F:ATP hydrolysis activity"/>
    <property type="evidence" value="ECO:0007669"/>
    <property type="project" value="InterPro"/>
</dbReference>
<feature type="transmembrane region" description="Helical" evidence="3">
    <location>
        <begin position="937"/>
        <end position="954"/>
    </location>
</feature>
<dbReference type="Proteomes" id="UP000549394">
    <property type="component" value="Unassembled WGS sequence"/>
</dbReference>
<feature type="transmembrane region" description="Helical" evidence="3">
    <location>
        <begin position="640"/>
        <end position="659"/>
    </location>
</feature>
<name>A0A7I8V412_9ANNE</name>
<dbReference type="SUPFAM" id="SSF52540">
    <property type="entry name" value="P-loop containing nucleoside triphosphate hydrolases"/>
    <property type="match status" value="2"/>
</dbReference>
<feature type="transmembrane region" description="Helical" evidence="3">
    <location>
        <begin position="27"/>
        <end position="46"/>
    </location>
</feature>
<feature type="transmembrane region" description="Helical" evidence="3">
    <location>
        <begin position="974"/>
        <end position="998"/>
    </location>
</feature>
<dbReference type="GO" id="GO:0016020">
    <property type="term" value="C:membrane"/>
    <property type="evidence" value="ECO:0007669"/>
    <property type="project" value="InterPro"/>
</dbReference>
<dbReference type="Pfam" id="PF00005">
    <property type="entry name" value="ABC_tran"/>
    <property type="match status" value="1"/>
</dbReference>
<dbReference type="InterPro" id="IPR027417">
    <property type="entry name" value="P-loop_NTPase"/>
</dbReference>
<evidence type="ECO:0000256" key="1">
    <source>
        <dbReference type="ARBA" id="ARBA00022448"/>
    </source>
</evidence>
<keyword evidence="6" id="KW-1185">Reference proteome</keyword>
<evidence type="ECO:0000256" key="3">
    <source>
        <dbReference type="SAM" id="Phobius"/>
    </source>
</evidence>
<sequence length="1452" mass="166460">MSFSITMASLSALIANLVRSPAKVNSFVIGFIFTMVWPFLIVAVYPTLTEAFPFYRKWFIVTTPLSVFAAGFYQILTSICLNKKLYWTEGDFPVLLCISCHIIYGILLLLVVICMENFTDNRRTRIVWKRVCSCSNITCQTNEEITLDEKGDQNIICLRNVSMIYKKIGQRRVTALEDLNLRLTEGKIMVLFGHLNSGKSTLIRIISGRERPTSGKVIFHGYNWPSDIYKAIATIPERSDLYDWLTPYEILKYYARIRNVDIVDQHLLIENLLLELAIMDVAHSPIYELSKHDEKKLRISLALIGHSKVLLLDEPLLSLDLNGRRAVWQLLKKHKKGKIILVTTQFMNEANLFCDEKGILYRGKIKYWGTTDRLNDIFKLGYLIKFNLINDSEIDELHQVVEQNAPDAKLQARSQNYLCYRIPKSKIDQISLLFSKLESNSSHSNQDSSLLNKASWSSDRCQTSRLNSSWAEPNIEHMRDDLELKDFIRFAKRTIIEEARIPYSKTVAASFKIHNCSVTLITFESCISQILVEEANPFESRTRLSEEMKRISWARKTYHSTDDPGLLDDVLDGKGLIDSPPTMHTDGEMSEESGTSYQKFRHQVQKIWWNGERVPFFYAQIQRLIFLLLANIQSDFYPSLLSIGLLVIPVCFIWLGLIIETWYPINEPKSDSLKIDSFIYNSRPLLINSPKRLPNYLMDSLANASGIRLTKFFRYDITDIRNIKPQAYGLDFNDFLLSKNGSIRTEVALNFNDSEVHSPAIVHRALMGGLAGVITNGRLNSSNIIVNSHPWKEERSFFEDHAHLSATILVNFMIGLLPALSLKRLVQQNQIRIRLTLLGINRIVFWLMTLITDLSEIFLIFALFGFLITSFLDQNFTIQRFLLLGCKICSTLPFAYIVSFWIKNFGDAVFYCVALTTSLILPTFTLLLFLLWEREDLSLIVVAISSLLIPQFHISDQLAIYLSLKLDNVTFSYILFISLGPTIIHLIGFPFFIHLLELKRAFGMEWKRSLFITLGLKKVEVDATNDTQWDTEILDKDIKTEYMTVEKWRKYENRESTAAVVLNNVSKFEKDSYVDNISLYLKNSDIFGLIMPKTSKSTILFDIISGQSTIDFGEVFIDDILLYSGKTDLLPCNPNLLKKELLAVSPAKGAFIPCLTVISNIQLFARLTGYPNKNLREVTDFFLEVFSLKQQADTRACLLERDSKGSLNLCITLLQRPKILILDDPFFGMSNKTIKTMKSILKVFVEVGRMTVLMSARSLQEVESFCTKIAFMNNGRFFSIGTIDSLRKKHSRGKQLKFRLKENFTLEQSLQIQALILEIIPEAIISEQYSNFIVFNIPEDNGVNYGVLFKLLELSKSIIQYESFEVCQNSLGRMFCQFVYHSKQTEGVERRSGKKRNIVTNATKIIPAKDMLFKSISGIEPLNRRRLSSLTSELSFIGKSRKIYPKTLDSTV</sequence>
<comment type="caution">
    <text evidence="5">The sequence shown here is derived from an EMBL/GenBank/DDBJ whole genome shotgun (WGS) entry which is preliminary data.</text>
</comment>
<dbReference type="Gene3D" id="3.40.50.300">
    <property type="entry name" value="P-loop containing nucleotide triphosphate hydrolases"/>
    <property type="match status" value="2"/>
</dbReference>
<feature type="transmembrane region" description="Helical" evidence="3">
    <location>
        <begin position="843"/>
        <end position="869"/>
    </location>
</feature>
<feature type="domain" description="ABC transporter" evidence="4">
    <location>
        <begin position="1059"/>
        <end position="1299"/>
    </location>
</feature>
<feature type="domain" description="ABC transporter" evidence="4">
    <location>
        <begin position="158"/>
        <end position="387"/>
    </location>
</feature>
<dbReference type="GO" id="GO:0005524">
    <property type="term" value="F:ATP binding"/>
    <property type="evidence" value="ECO:0007669"/>
    <property type="project" value="InterPro"/>
</dbReference>
<keyword evidence="3" id="KW-1133">Transmembrane helix</keyword>
<evidence type="ECO:0000259" key="4">
    <source>
        <dbReference type="PROSITE" id="PS50893"/>
    </source>
</evidence>
<accession>A0A7I8V412</accession>
<organism evidence="5 6">
    <name type="scientific">Dimorphilus gyrociliatus</name>
    <dbReference type="NCBI Taxonomy" id="2664684"/>
    <lineage>
        <taxon>Eukaryota</taxon>
        <taxon>Metazoa</taxon>
        <taxon>Spiralia</taxon>
        <taxon>Lophotrochozoa</taxon>
        <taxon>Annelida</taxon>
        <taxon>Polychaeta</taxon>
        <taxon>Polychaeta incertae sedis</taxon>
        <taxon>Dinophilidae</taxon>
        <taxon>Dimorphilus</taxon>
    </lineage>
</organism>
<reference evidence="5 6" key="1">
    <citation type="submission" date="2020-08" db="EMBL/GenBank/DDBJ databases">
        <authorList>
            <person name="Hejnol A."/>
        </authorList>
    </citation>
    <scope>NUCLEOTIDE SEQUENCE [LARGE SCALE GENOMIC DNA]</scope>
</reference>